<name>A0A4R6US56_9GAMM</name>
<keyword evidence="3 8" id="KW-0963">Cytoplasm</keyword>
<dbReference type="GO" id="GO:0006402">
    <property type="term" value="P:mRNA catabolic process"/>
    <property type="evidence" value="ECO:0007669"/>
    <property type="project" value="TreeGrafter"/>
</dbReference>
<evidence type="ECO:0000256" key="6">
    <source>
        <dbReference type="ARBA" id="ARBA00022839"/>
    </source>
</evidence>
<dbReference type="RefSeq" id="WP_133588605.1">
    <property type="nucleotide sequence ID" value="NZ_CP037953.1"/>
</dbReference>
<keyword evidence="4 8" id="KW-0540">Nuclease</keyword>
<dbReference type="Gene3D" id="2.40.50.140">
    <property type="entry name" value="Nucleic acid-binding proteins"/>
    <property type="match status" value="2"/>
</dbReference>
<evidence type="ECO:0000256" key="5">
    <source>
        <dbReference type="ARBA" id="ARBA00022801"/>
    </source>
</evidence>
<comment type="function">
    <text evidence="8">3'-5' exoribonuclease that releases 5'-nucleoside monophosphates and is involved in maturation of structured RNAs.</text>
</comment>
<comment type="subcellular location">
    <subcellularLocation>
        <location evidence="2 8">Cytoplasm</location>
    </subcellularLocation>
</comment>
<dbReference type="GO" id="GO:0005829">
    <property type="term" value="C:cytosol"/>
    <property type="evidence" value="ECO:0007669"/>
    <property type="project" value="TreeGrafter"/>
</dbReference>
<feature type="compositionally biased region" description="Basic residues" evidence="9">
    <location>
        <begin position="806"/>
        <end position="826"/>
    </location>
</feature>
<evidence type="ECO:0000313" key="12">
    <source>
        <dbReference type="Proteomes" id="UP000295375"/>
    </source>
</evidence>
<dbReference type="InterPro" id="IPR003029">
    <property type="entry name" value="S1_domain"/>
</dbReference>
<dbReference type="InterPro" id="IPR004476">
    <property type="entry name" value="RNase_II/RNase_R"/>
</dbReference>
<dbReference type="CDD" id="cd04471">
    <property type="entry name" value="S1_RNase_R"/>
    <property type="match status" value="1"/>
</dbReference>
<dbReference type="InterPro" id="IPR050180">
    <property type="entry name" value="RNR_Ribonuclease"/>
</dbReference>
<dbReference type="SMART" id="SM00357">
    <property type="entry name" value="CSP"/>
    <property type="match status" value="1"/>
</dbReference>
<dbReference type="GO" id="GO:0003723">
    <property type="term" value="F:RNA binding"/>
    <property type="evidence" value="ECO:0007669"/>
    <property type="project" value="UniProtKB-UniRule"/>
</dbReference>
<gene>
    <name evidence="8" type="primary">rnr</name>
    <name evidence="11" type="ORF">EV696_103266</name>
</gene>
<dbReference type="Pfam" id="PF08206">
    <property type="entry name" value="OB_RNB"/>
    <property type="match status" value="1"/>
</dbReference>
<evidence type="ECO:0000313" key="11">
    <source>
        <dbReference type="EMBL" id="TDQ49892.1"/>
    </source>
</evidence>
<comment type="catalytic activity">
    <reaction evidence="1 8">
        <text>Exonucleolytic cleavage in the 3'- to 5'-direction to yield nucleoside 5'-phosphates.</text>
        <dbReference type="EC" id="3.1.13.1"/>
    </reaction>
</comment>
<feature type="compositionally biased region" description="Basic and acidic residues" evidence="9">
    <location>
        <begin position="758"/>
        <end position="779"/>
    </location>
</feature>
<dbReference type="SUPFAM" id="SSF50249">
    <property type="entry name" value="Nucleic acid-binding proteins"/>
    <property type="match status" value="4"/>
</dbReference>
<dbReference type="AlphaFoldDB" id="A0A4R6US56"/>
<dbReference type="InterPro" id="IPR001900">
    <property type="entry name" value="RNase_II/R"/>
</dbReference>
<dbReference type="GO" id="GO:0008859">
    <property type="term" value="F:exoribonuclease II activity"/>
    <property type="evidence" value="ECO:0007669"/>
    <property type="project" value="UniProtKB-UniRule"/>
</dbReference>
<dbReference type="SMART" id="SM00316">
    <property type="entry name" value="S1"/>
    <property type="match status" value="1"/>
</dbReference>
<protein>
    <recommendedName>
        <fullName evidence="8">Ribonuclease R</fullName>
        <shortName evidence="8">RNase R</shortName>
        <ecNumber evidence="8">3.1.13.1</ecNumber>
    </recommendedName>
</protein>
<evidence type="ECO:0000256" key="2">
    <source>
        <dbReference type="ARBA" id="ARBA00004496"/>
    </source>
</evidence>
<dbReference type="InterPro" id="IPR012340">
    <property type="entry name" value="NA-bd_OB-fold"/>
</dbReference>
<dbReference type="PROSITE" id="PS50126">
    <property type="entry name" value="S1"/>
    <property type="match status" value="1"/>
</dbReference>
<keyword evidence="12" id="KW-1185">Reference proteome</keyword>
<dbReference type="InterPro" id="IPR011805">
    <property type="entry name" value="RNase_R"/>
</dbReference>
<keyword evidence="5 8" id="KW-0378">Hydrolase</keyword>
<evidence type="ECO:0000256" key="7">
    <source>
        <dbReference type="ARBA" id="ARBA00022884"/>
    </source>
</evidence>
<dbReference type="InterPro" id="IPR040476">
    <property type="entry name" value="CSD2"/>
</dbReference>
<evidence type="ECO:0000256" key="1">
    <source>
        <dbReference type="ARBA" id="ARBA00001849"/>
    </source>
</evidence>
<dbReference type="InterPro" id="IPR013223">
    <property type="entry name" value="RNase_B_OB_dom"/>
</dbReference>
<feature type="domain" description="S1 motif" evidence="10">
    <location>
        <begin position="646"/>
        <end position="727"/>
    </location>
</feature>
<evidence type="ECO:0000256" key="3">
    <source>
        <dbReference type="ARBA" id="ARBA00022490"/>
    </source>
</evidence>
<comment type="caution">
    <text evidence="11">The sequence shown here is derived from an EMBL/GenBank/DDBJ whole genome shotgun (WGS) entry which is preliminary data.</text>
</comment>
<evidence type="ECO:0000256" key="8">
    <source>
        <dbReference type="HAMAP-Rule" id="MF_01895"/>
    </source>
</evidence>
<organism evidence="11 12">
    <name type="scientific">Permianibacter aggregans</name>
    <dbReference type="NCBI Taxonomy" id="1510150"/>
    <lineage>
        <taxon>Bacteria</taxon>
        <taxon>Pseudomonadati</taxon>
        <taxon>Pseudomonadota</taxon>
        <taxon>Gammaproteobacteria</taxon>
        <taxon>Pseudomonadales</taxon>
        <taxon>Pseudomonadaceae</taxon>
        <taxon>Permianibacter</taxon>
    </lineage>
</organism>
<dbReference type="Pfam" id="PF00575">
    <property type="entry name" value="S1"/>
    <property type="match status" value="1"/>
</dbReference>
<dbReference type="EMBL" id="SNYM01000003">
    <property type="protein sequence ID" value="TDQ49892.1"/>
    <property type="molecule type" value="Genomic_DNA"/>
</dbReference>
<evidence type="ECO:0000256" key="4">
    <source>
        <dbReference type="ARBA" id="ARBA00022722"/>
    </source>
</evidence>
<sequence length="826" mass="93162">MPRKRKTDPHYAREAAKYDNPIPSREFILSFMAEKGTPLPFPAIMNGLQLYSEEHEIALERRLHAMARAGQLVKNRRELWCLPDKMDLKPARVETIRDGSGFAILDQGGDDWVLSAREMRKALHGDRVLVAAQGKDRRGRTEAIIVEIIEEEPRHIVGRLQQERGIFYIVPSDARIAQDIIVPPGEEGGAKPQQMVVARLTQRGHAHAQPMAKVVEVLGDHLAPGMEIEVALRQFDLPHQFSSAVEDEIAALKPVVAEHDKAGRIDLRDKFLVTIDGEDAKDFDDAVYCERKRGGGWRLWVAIADVSHYVRLNTALDEEAQKRGNSVYFPGAVIPMLPELLSNGLCSLKPNVDRLCLCCEMTVSEAGNLSSYRFYPAVMRSHNRFTYTRVWALLNNEPPQNDAEQKLLPSIRELHELYKCLAETRQQRGAIELETRETRVVFNEERKIEKIVPMIRNDAHKLIEECMILANVAAAKFLHKAEMPALYRVHEGPNQRKLEALREQLSTLGLYLGGGDEPSPKDYALLMARVAQRPDADNIQLLLLRSLTQAIYQPELNGHFGLALAAYTHYTSPIRRYPDLVVHRAIKAVLSKADREMIGNDGAVHYDNPELEALGSSCSMTERRADEASRDVTSWLKCEYMRDKIGETYQGKVTSVAGFGLFVELDEIFVEGLVHVSSLRNDYYHFDGARQILKGERTGERFGLGDKLIIRVADVDLDQRKMDFHFMRKADTAGSSDDQELTEEDMRARRLASIRKAMARDRDVMPADKDDMLDQERGQRPRAPKAGKSSASKSSAGKSGKGSSKGSKRKAAPTAVRKQKKRLRKR</sequence>
<dbReference type="InterPro" id="IPR011129">
    <property type="entry name" value="CSD"/>
</dbReference>
<proteinExistence type="inferred from homology"/>
<dbReference type="NCBIfam" id="TIGR00358">
    <property type="entry name" value="3_prime_RNase"/>
    <property type="match status" value="1"/>
</dbReference>
<accession>A0A4R6US56</accession>
<evidence type="ECO:0000256" key="9">
    <source>
        <dbReference type="SAM" id="MobiDB-lite"/>
    </source>
</evidence>
<dbReference type="PANTHER" id="PTHR23355:SF9">
    <property type="entry name" value="DIS3-LIKE EXONUCLEASE 2"/>
    <property type="match status" value="1"/>
</dbReference>
<dbReference type="EC" id="3.1.13.1" evidence="8"/>
<feature type="compositionally biased region" description="Low complexity" evidence="9">
    <location>
        <begin position="786"/>
        <end position="805"/>
    </location>
</feature>
<dbReference type="Pfam" id="PF00773">
    <property type="entry name" value="RNB"/>
    <property type="match status" value="1"/>
</dbReference>
<comment type="similarity">
    <text evidence="8">Belongs to the RNR ribonuclease family. RNase R subfamily.</text>
</comment>
<reference evidence="11 12" key="1">
    <citation type="submission" date="2019-03" db="EMBL/GenBank/DDBJ databases">
        <title>Genomic Encyclopedia of Type Strains, Phase IV (KMG-IV): sequencing the most valuable type-strain genomes for metagenomic binning, comparative biology and taxonomic classification.</title>
        <authorList>
            <person name="Goeker M."/>
        </authorList>
    </citation>
    <scope>NUCLEOTIDE SEQUENCE [LARGE SCALE GENOMIC DNA]</scope>
    <source>
        <strain evidence="11 12">DSM 103792</strain>
    </source>
</reference>
<dbReference type="HAMAP" id="MF_01895">
    <property type="entry name" value="RNase_R"/>
    <property type="match status" value="1"/>
</dbReference>
<dbReference type="NCBIfam" id="TIGR02063">
    <property type="entry name" value="RNase_R"/>
    <property type="match status" value="1"/>
</dbReference>
<evidence type="ECO:0000259" key="10">
    <source>
        <dbReference type="PROSITE" id="PS50126"/>
    </source>
</evidence>
<dbReference type="SMART" id="SM00955">
    <property type="entry name" value="RNB"/>
    <property type="match status" value="1"/>
</dbReference>
<feature type="region of interest" description="Disordered" evidence="9">
    <location>
        <begin position="757"/>
        <end position="826"/>
    </location>
</feature>
<dbReference type="OrthoDB" id="9764149at2"/>
<dbReference type="Proteomes" id="UP000295375">
    <property type="component" value="Unassembled WGS sequence"/>
</dbReference>
<dbReference type="Pfam" id="PF17876">
    <property type="entry name" value="CSD2"/>
    <property type="match status" value="1"/>
</dbReference>
<keyword evidence="7 8" id="KW-0694">RNA-binding</keyword>
<keyword evidence="6 8" id="KW-0269">Exonuclease</keyword>
<dbReference type="PANTHER" id="PTHR23355">
    <property type="entry name" value="RIBONUCLEASE"/>
    <property type="match status" value="1"/>
</dbReference>